<keyword evidence="5" id="KW-0676">Redox-active center</keyword>
<evidence type="ECO:0000313" key="7">
    <source>
        <dbReference type="EMBL" id="QIN78360.1"/>
    </source>
</evidence>
<name>A0A6G8PVX9_9ACTN</name>
<dbReference type="RefSeq" id="WP_166396035.1">
    <property type="nucleotide sequence ID" value="NZ_CP045121.1"/>
</dbReference>
<feature type="domain" description="Thioredoxin-like fold" evidence="6">
    <location>
        <begin position="53"/>
        <end position="223"/>
    </location>
</feature>
<accession>A0A6G8PVX9</accession>
<reference evidence="7 8" key="1">
    <citation type="submission" date="2019-10" db="EMBL/GenBank/DDBJ databases">
        <title>Rubrobacter sp nov SCSIO 52915 isolated from a deep-sea sediment in the South China Sea.</title>
        <authorList>
            <person name="Chen R.W."/>
        </authorList>
    </citation>
    <scope>NUCLEOTIDE SEQUENCE [LARGE SCALE GENOMIC DNA]</scope>
    <source>
        <strain evidence="7 8">SCSIO 52915</strain>
    </source>
</reference>
<evidence type="ECO:0000256" key="2">
    <source>
        <dbReference type="ARBA" id="ARBA00022729"/>
    </source>
</evidence>
<dbReference type="PANTHER" id="PTHR13887">
    <property type="entry name" value="GLUTATHIONE S-TRANSFERASE KAPPA"/>
    <property type="match status" value="1"/>
</dbReference>
<proteinExistence type="inferred from homology"/>
<dbReference type="GO" id="GO:0016491">
    <property type="term" value="F:oxidoreductase activity"/>
    <property type="evidence" value="ECO:0007669"/>
    <property type="project" value="UniProtKB-KW"/>
</dbReference>
<dbReference type="InterPro" id="IPR036249">
    <property type="entry name" value="Thioredoxin-like_sf"/>
</dbReference>
<evidence type="ECO:0000256" key="5">
    <source>
        <dbReference type="ARBA" id="ARBA00023284"/>
    </source>
</evidence>
<evidence type="ECO:0000256" key="1">
    <source>
        <dbReference type="ARBA" id="ARBA00005791"/>
    </source>
</evidence>
<dbReference type="Gene3D" id="3.40.30.10">
    <property type="entry name" value="Glutaredoxin"/>
    <property type="match status" value="1"/>
</dbReference>
<dbReference type="AlphaFoldDB" id="A0A6G8PVX9"/>
<dbReference type="SUPFAM" id="SSF52833">
    <property type="entry name" value="Thioredoxin-like"/>
    <property type="match status" value="1"/>
</dbReference>
<organism evidence="7 8">
    <name type="scientific">Rubrobacter marinus</name>
    <dbReference type="NCBI Taxonomy" id="2653852"/>
    <lineage>
        <taxon>Bacteria</taxon>
        <taxon>Bacillati</taxon>
        <taxon>Actinomycetota</taxon>
        <taxon>Rubrobacteria</taxon>
        <taxon>Rubrobacterales</taxon>
        <taxon>Rubrobacteraceae</taxon>
        <taxon>Rubrobacter</taxon>
    </lineage>
</organism>
<evidence type="ECO:0000256" key="4">
    <source>
        <dbReference type="ARBA" id="ARBA00023157"/>
    </source>
</evidence>
<dbReference type="InterPro" id="IPR012336">
    <property type="entry name" value="Thioredoxin-like_fold"/>
</dbReference>
<comment type="similarity">
    <text evidence="1">Belongs to the thioredoxin family. DsbA subfamily.</text>
</comment>
<dbReference type="EMBL" id="CP045121">
    <property type="protein sequence ID" value="QIN78360.1"/>
    <property type="molecule type" value="Genomic_DNA"/>
</dbReference>
<dbReference type="KEGG" id="rmar:GBA65_07305"/>
<dbReference type="PANTHER" id="PTHR13887:SF14">
    <property type="entry name" value="DISULFIDE BOND FORMATION PROTEIN D"/>
    <property type="match status" value="1"/>
</dbReference>
<keyword evidence="3" id="KW-0560">Oxidoreductase</keyword>
<gene>
    <name evidence="7" type="ORF">GBA65_07305</name>
</gene>
<sequence length="228" mass="23959">MTRTNAAGSRRVMIALTVAAAVLVTALLVALSQLEGGAGTGSSEELYSGIPQNGMTLGEADAPVMVSIYEDFQCPYCGQLSREVLPKVVQEYVRTSEVKLESRPMAFLGEDSLEAARAALAASEQDLYWQYHSLLFENQGAQNSGYVTGKFLDELAQQISGLNTIAWKNGLDSDAAGSELEKVRSEAEASGVNSTPTLVVSGPGGEKKLVGAKTFEEISAAIDTAGGS</sequence>
<dbReference type="Proteomes" id="UP000502706">
    <property type="component" value="Chromosome"/>
</dbReference>
<evidence type="ECO:0000256" key="3">
    <source>
        <dbReference type="ARBA" id="ARBA00023002"/>
    </source>
</evidence>
<protein>
    <submittedName>
        <fullName evidence="7">Thioredoxin domain-containing protein</fullName>
    </submittedName>
</protein>
<keyword evidence="4" id="KW-1015">Disulfide bond</keyword>
<keyword evidence="8" id="KW-1185">Reference proteome</keyword>
<keyword evidence="2" id="KW-0732">Signal</keyword>
<evidence type="ECO:0000313" key="8">
    <source>
        <dbReference type="Proteomes" id="UP000502706"/>
    </source>
</evidence>
<dbReference type="Pfam" id="PF13462">
    <property type="entry name" value="Thioredoxin_4"/>
    <property type="match status" value="1"/>
</dbReference>
<evidence type="ECO:0000259" key="6">
    <source>
        <dbReference type="Pfam" id="PF13462"/>
    </source>
</evidence>